<dbReference type="InterPro" id="IPR005119">
    <property type="entry name" value="LysR_subst-bd"/>
</dbReference>
<evidence type="ECO:0000313" key="7">
    <source>
        <dbReference type="Proteomes" id="UP000218288"/>
    </source>
</evidence>
<dbReference type="Pfam" id="PF03466">
    <property type="entry name" value="LysR_substrate"/>
    <property type="match status" value="1"/>
</dbReference>
<dbReference type="Proteomes" id="UP000218288">
    <property type="component" value="Chromosome"/>
</dbReference>
<dbReference type="GO" id="GO:0006351">
    <property type="term" value="P:DNA-templated transcription"/>
    <property type="evidence" value="ECO:0007669"/>
    <property type="project" value="TreeGrafter"/>
</dbReference>
<reference evidence="6 7" key="1">
    <citation type="journal article" date="2016" name="Genome Announc.">
        <title>Complete Genome Sequence of Methylobacterium populi P-1M, Isolated from Pink-Pigmented Household Biofilm.</title>
        <authorList>
            <person name="Morohoshi T."/>
            <person name="Ikeda T."/>
        </authorList>
    </citation>
    <scope>NUCLEOTIDE SEQUENCE [LARGE SCALE GENOMIC DNA]</scope>
    <source>
        <strain evidence="6 7">P-1M</strain>
    </source>
</reference>
<gene>
    <name evidence="6" type="ORF">MPPM_0199</name>
</gene>
<evidence type="ECO:0000259" key="5">
    <source>
        <dbReference type="PROSITE" id="PS50931"/>
    </source>
</evidence>
<dbReference type="OrthoDB" id="9813056at2"/>
<feature type="domain" description="HTH lysR-type" evidence="5">
    <location>
        <begin position="4"/>
        <end position="61"/>
    </location>
</feature>
<protein>
    <submittedName>
        <fullName evidence="6">LysR family transcriptional regulator</fullName>
    </submittedName>
</protein>
<dbReference type="FunFam" id="1.10.10.10:FF:000001">
    <property type="entry name" value="LysR family transcriptional regulator"/>
    <property type="match status" value="1"/>
</dbReference>
<dbReference type="Gene3D" id="3.40.190.290">
    <property type="match status" value="1"/>
</dbReference>
<evidence type="ECO:0000256" key="1">
    <source>
        <dbReference type="ARBA" id="ARBA00009437"/>
    </source>
</evidence>
<comment type="similarity">
    <text evidence="1">Belongs to the LysR transcriptional regulatory family.</text>
</comment>
<accession>A0A169QF80</accession>
<dbReference type="RefSeq" id="WP_096483055.1">
    <property type="nucleotide sequence ID" value="NZ_AP014809.1"/>
</dbReference>
<dbReference type="Gene3D" id="1.10.10.10">
    <property type="entry name" value="Winged helix-like DNA-binding domain superfamily/Winged helix DNA-binding domain"/>
    <property type="match status" value="1"/>
</dbReference>
<dbReference type="EMBL" id="AP014809">
    <property type="protein sequence ID" value="BAU88804.1"/>
    <property type="molecule type" value="Genomic_DNA"/>
</dbReference>
<evidence type="ECO:0000256" key="3">
    <source>
        <dbReference type="ARBA" id="ARBA00023125"/>
    </source>
</evidence>
<keyword evidence="4" id="KW-0804">Transcription</keyword>
<keyword evidence="3" id="KW-0238">DNA-binding</keyword>
<dbReference type="FunFam" id="3.40.190.290:FF:000012">
    <property type="entry name" value="Transcriptional regulator, LysR family"/>
    <property type="match status" value="1"/>
</dbReference>
<dbReference type="InterPro" id="IPR036388">
    <property type="entry name" value="WH-like_DNA-bd_sf"/>
</dbReference>
<dbReference type="PRINTS" id="PR00039">
    <property type="entry name" value="HTHLYSR"/>
</dbReference>
<proteinExistence type="inferred from homology"/>
<evidence type="ECO:0000256" key="4">
    <source>
        <dbReference type="ARBA" id="ARBA00023163"/>
    </source>
</evidence>
<dbReference type="CDD" id="cd08474">
    <property type="entry name" value="PBP2_CrgA_like_5"/>
    <property type="match status" value="1"/>
</dbReference>
<dbReference type="SUPFAM" id="SSF46785">
    <property type="entry name" value="Winged helix' DNA-binding domain"/>
    <property type="match status" value="1"/>
</dbReference>
<sequence length="297" mass="32975">MLRENVGDLAAFLAVARTGSFTRAAKQLGVSQPALSHAMKELERRLGLRLLNRTTRSVATTEAGERLRRRIAPHFDGIEAGLTELTELREKPSGTIRITTSKHAAMSALWPRLAKLLPDYPDVHVELSLDAGFADVVSDRFDAGVRLGEAVAKDMVAVRIGPDLRMAVVGSPAYFERYPVPRSPQDLAAHRCINQRRVTSGGLYAWELERDGREVRVRVEGQLAFNDDDIILRAALDGFGLAFVMEDLAASEIATGRLRRVLEEWCEPFAGYHLYYPSRLQPSAAFTLVVDALRHRS</sequence>
<dbReference type="AlphaFoldDB" id="A0A169QF80"/>
<dbReference type="GO" id="GO:0003700">
    <property type="term" value="F:DNA-binding transcription factor activity"/>
    <property type="evidence" value="ECO:0007669"/>
    <property type="project" value="InterPro"/>
</dbReference>
<dbReference type="PANTHER" id="PTHR30537:SF1">
    <property type="entry name" value="HTH-TYPE TRANSCRIPTIONAL REGULATOR PGRR"/>
    <property type="match status" value="1"/>
</dbReference>
<evidence type="ECO:0000256" key="2">
    <source>
        <dbReference type="ARBA" id="ARBA00023015"/>
    </source>
</evidence>
<dbReference type="InterPro" id="IPR000847">
    <property type="entry name" value="LysR_HTH_N"/>
</dbReference>
<dbReference type="Pfam" id="PF00126">
    <property type="entry name" value="HTH_1"/>
    <property type="match status" value="1"/>
</dbReference>
<name>A0A169QF80_9HYPH</name>
<keyword evidence="2" id="KW-0805">Transcription regulation</keyword>
<evidence type="ECO:0000313" key="6">
    <source>
        <dbReference type="EMBL" id="BAU88804.1"/>
    </source>
</evidence>
<dbReference type="PROSITE" id="PS50931">
    <property type="entry name" value="HTH_LYSR"/>
    <property type="match status" value="1"/>
</dbReference>
<dbReference type="InterPro" id="IPR058163">
    <property type="entry name" value="LysR-type_TF_proteobact-type"/>
</dbReference>
<dbReference type="SUPFAM" id="SSF53850">
    <property type="entry name" value="Periplasmic binding protein-like II"/>
    <property type="match status" value="1"/>
</dbReference>
<dbReference type="GO" id="GO:0043565">
    <property type="term" value="F:sequence-specific DNA binding"/>
    <property type="evidence" value="ECO:0007669"/>
    <property type="project" value="TreeGrafter"/>
</dbReference>
<dbReference type="InterPro" id="IPR036390">
    <property type="entry name" value="WH_DNA-bd_sf"/>
</dbReference>
<organism evidence="6 7">
    <name type="scientific">Methylorubrum populi</name>
    <dbReference type="NCBI Taxonomy" id="223967"/>
    <lineage>
        <taxon>Bacteria</taxon>
        <taxon>Pseudomonadati</taxon>
        <taxon>Pseudomonadota</taxon>
        <taxon>Alphaproteobacteria</taxon>
        <taxon>Hyphomicrobiales</taxon>
        <taxon>Methylobacteriaceae</taxon>
        <taxon>Methylorubrum</taxon>
    </lineage>
</organism>
<dbReference type="PANTHER" id="PTHR30537">
    <property type="entry name" value="HTH-TYPE TRANSCRIPTIONAL REGULATOR"/>
    <property type="match status" value="1"/>
</dbReference>